<keyword evidence="4 6" id="KW-0539">Nucleus</keyword>
<protein>
    <recommendedName>
        <fullName evidence="6">MMS19 nucleotide excision repair protein</fullName>
    </recommendedName>
</protein>
<accession>A0A167FJX7</accession>
<dbReference type="PANTHER" id="PTHR12891">
    <property type="entry name" value="DNA REPAIR/TRANSCRIPTION PROTEIN MET18/MMS19"/>
    <property type="match status" value="1"/>
</dbReference>
<evidence type="ECO:0000256" key="5">
    <source>
        <dbReference type="PROSITE-ProRule" id="PRU00103"/>
    </source>
</evidence>
<evidence type="ECO:0000256" key="3">
    <source>
        <dbReference type="ARBA" id="ARBA00022737"/>
    </source>
</evidence>
<dbReference type="Proteomes" id="UP000189580">
    <property type="component" value="Chromosome b"/>
</dbReference>
<evidence type="ECO:0000256" key="2">
    <source>
        <dbReference type="ARBA" id="ARBA00009340"/>
    </source>
</evidence>
<name>A0A167FJX7_9ASCO</name>
<gene>
    <name evidence="9" type="primary">MET18</name>
    <name evidence="9" type="ORF">AWJ20_3023</name>
</gene>
<dbReference type="GO" id="GO:0051604">
    <property type="term" value="P:protein maturation"/>
    <property type="evidence" value="ECO:0007669"/>
    <property type="project" value="UniProtKB-UniRule"/>
</dbReference>
<dbReference type="GeneID" id="30035000"/>
<keyword evidence="10" id="KW-1185">Reference proteome</keyword>
<dbReference type="EMBL" id="CP014503">
    <property type="protein sequence ID" value="ANB15396.1"/>
    <property type="molecule type" value="Genomic_DNA"/>
</dbReference>
<reference evidence="9 10" key="1">
    <citation type="submission" date="2016-02" db="EMBL/GenBank/DDBJ databases">
        <title>Complete genome sequence and transcriptome regulation of the pentose utilising yeast Sugiyamaella lignohabitans.</title>
        <authorList>
            <person name="Bellasio M."/>
            <person name="Peymann A."/>
            <person name="Valli M."/>
            <person name="Sipitzky M."/>
            <person name="Graf A."/>
            <person name="Sauer M."/>
            <person name="Marx H."/>
            <person name="Mattanovich D."/>
        </authorList>
    </citation>
    <scope>NUCLEOTIDE SEQUENCE [LARGE SCALE GENOMIC DNA]</scope>
    <source>
        <strain evidence="9 10">CBS 10342</strain>
    </source>
</reference>
<comment type="similarity">
    <text evidence="2 6">Belongs to the MET18/MMS19 family.</text>
</comment>
<dbReference type="OrthoDB" id="342900at2759"/>
<proteinExistence type="inferred from homology"/>
<dbReference type="RefSeq" id="XP_018737873.1">
    <property type="nucleotide sequence ID" value="XM_018880013.1"/>
</dbReference>
<evidence type="ECO:0000259" key="8">
    <source>
        <dbReference type="Pfam" id="PF14500"/>
    </source>
</evidence>
<keyword evidence="6" id="KW-0227">DNA damage</keyword>
<dbReference type="GO" id="GO:0006281">
    <property type="term" value="P:DNA repair"/>
    <property type="evidence" value="ECO:0007669"/>
    <property type="project" value="UniProtKB-UniRule"/>
</dbReference>
<dbReference type="Pfam" id="PF12460">
    <property type="entry name" value="MMS19_C"/>
    <property type="match status" value="1"/>
</dbReference>
<dbReference type="InterPro" id="IPR011989">
    <property type="entry name" value="ARM-like"/>
</dbReference>
<dbReference type="GO" id="GO:0097361">
    <property type="term" value="C:cytosolic [4Fe-4S] assembly targeting complex"/>
    <property type="evidence" value="ECO:0007669"/>
    <property type="project" value="UniProtKB-UniRule"/>
</dbReference>
<organism evidence="9 10">
    <name type="scientific">Sugiyamaella lignohabitans</name>
    <dbReference type="NCBI Taxonomy" id="796027"/>
    <lineage>
        <taxon>Eukaryota</taxon>
        <taxon>Fungi</taxon>
        <taxon>Dikarya</taxon>
        <taxon>Ascomycota</taxon>
        <taxon>Saccharomycotina</taxon>
        <taxon>Dipodascomycetes</taxon>
        <taxon>Dipodascales</taxon>
        <taxon>Trichomonascaceae</taxon>
        <taxon>Sugiyamaella</taxon>
    </lineage>
</organism>
<dbReference type="Pfam" id="PF14500">
    <property type="entry name" value="MMS19_N"/>
    <property type="match status" value="1"/>
</dbReference>
<dbReference type="GO" id="GO:0016226">
    <property type="term" value="P:iron-sulfur cluster assembly"/>
    <property type="evidence" value="ECO:0007669"/>
    <property type="project" value="UniProtKB-UniRule"/>
</dbReference>
<comment type="subcellular location">
    <subcellularLocation>
        <location evidence="1 6">Nucleus</location>
    </subcellularLocation>
</comment>
<dbReference type="PROSITE" id="PS50077">
    <property type="entry name" value="HEAT_REPEAT"/>
    <property type="match status" value="1"/>
</dbReference>
<keyword evidence="3" id="KW-0677">Repeat</keyword>
<evidence type="ECO:0000256" key="6">
    <source>
        <dbReference type="RuleBase" id="RU367072"/>
    </source>
</evidence>
<dbReference type="InterPro" id="IPR029240">
    <property type="entry name" value="MMS19_N"/>
</dbReference>
<evidence type="ECO:0000256" key="4">
    <source>
        <dbReference type="ARBA" id="ARBA00023242"/>
    </source>
</evidence>
<feature type="repeat" description="HEAT" evidence="5">
    <location>
        <begin position="839"/>
        <end position="880"/>
    </location>
</feature>
<dbReference type="SUPFAM" id="SSF48371">
    <property type="entry name" value="ARM repeat"/>
    <property type="match status" value="1"/>
</dbReference>
<evidence type="ECO:0000313" key="9">
    <source>
        <dbReference type="EMBL" id="ANB15396.1"/>
    </source>
</evidence>
<dbReference type="PANTHER" id="PTHR12891:SF0">
    <property type="entry name" value="MMS19 NUCLEOTIDE EXCISION REPAIR PROTEIN HOMOLOG"/>
    <property type="match status" value="1"/>
</dbReference>
<comment type="function">
    <text evidence="6">Key component of the cytosolic iron-sulfur protein assembly (CIA) complex, a multiprotein complex that mediates the incorporation of iron-sulfur cluster into apoproteins specifically involved in DNA metabolism and genomic integrity. In the CIA complex, MMS19 acts as an adapter between early-acting CIA components and a subset of cellular target iron-sulfur proteins.</text>
</comment>
<sequence>MKEGINMKKHSQNTRYLVFDLLSSILERFHETGKLDENEFIETYIYLTSGEKDPRNLLASFKISHGILANFGTKVLSQHKEDLFDVVFCYFPITFEPPKNDPYGITSKDLKDGLTMCIVGSDVLASEAFPALIEKLNSTSPTVKQDALTMINSCLENYSGSSLRSNGLWKDIWDGIKYEVLHGSDEVETATLALGALIKLAASVAVFDQNGLETSDVEIVDSYHNETVLESSSNGNDVATNVLNELLTQVKNETKDKLEEPQSKLALPAGTLIAGMAQANVVAFESLSSFAVPILLEAVQSSSTIDRQVGVLTILTKFLVSSGRIGSKDNAETYGNSSVEPLLAPYKDRIFEFFSRSLMGSSKSETKLRLLAVDGLTILAQLPGLLASDEIGLIIQYLNNIVLKEEDDELSERALLSLVKMTNFGKQDQIINITFPTFLASLPEDYYMSAETSLEVQKSPEYVLSALARLSTSRPIFEVLSVRLLGKLEVIRSVKYIHVILLTLLSALRKLSDQDDLSFYFEKFVPKLISKLVSPTSTLKDDQTVDTVAQIVAYTVQRVTATQQQLYVNEIFAYFNGSGEYSTLVGSEPVQSFLSPEATPSNLVSFLTTTISPVDPKVQLPVDKLSLIKTLIEVVAKSKSVFERTGYLRFIALITNKYIEADNQLKKVHDSLLSEVETRADVNSLEILTWLAKGLLLRNSSLGYQIADSLVNLLSQDSLTGRFAARLVAVLVAHDRILTKENKLVIRQLYKQKLFALILPKLVDGFKAGHQRVNFMVALSGLLQYTPSTIITPQLSKFLPLLLESFDIQDTKVQEAAINTIIVTLHEAADTFAHHISTMIPKLLKLSQDYQKNSASVRSAALVCLGSFPKTISLEYVLPYRNIVIKGLSTVLDDPRRSVRADAVLCRQSYYELGQ</sequence>
<feature type="domain" description="MMS19 C-terminal" evidence="7">
    <location>
        <begin position="463"/>
        <end position="869"/>
    </location>
</feature>
<dbReference type="InterPro" id="IPR024687">
    <property type="entry name" value="MMS19_C"/>
</dbReference>
<dbReference type="InterPro" id="IPR021133">
    <property type="entry name" value="HEAT_type_2"/>
</dbReference>
<evidence type="ECO:0000259" key="7">
    <source>
        <dbReference type="Pfam" id="PF12460"/>
    </source>
</evidence>
<feature type="domain" description="MMS19 N-terminal" evidence="8">
    <location>
        <begin position="4"/>
        <end position="182"/>
    </location>
</feature>
<evidence type="ECO:0000256" key="1">
    <source>
        <dbReference type="ARBA" id="ARBA00004123"/>
    </source>
</evidence>
<dbReference type="GO" id="GO:0005634">
    <property type="term" value="C:nucleus"/>
    <property type="evidence" value="ECO:0007669"/>
    <property type="project" value="UniProtKB-SubCell"/>
</dbReference>
<dbReference type="InterPro" id="IPR039920">
    <property type="entry name" value="MMS19"/>
</dbReference>
<dbReference type="InterPro" id="IPR016024">
    <property type="entry name" value="ARM-type_fold"/>
</dbReference>
<dbReference type="KEGG" id="slb:AWJ20_3023"/>
<evidence type="ECO:0000313" key="10">
    <source>
        <dbReference type="Proteomes" id="UP000189580"/>
    </source>
</evidence>
<dbReference type="AlphaFoldDB" id="A0A167FJX7"/>
<dbReference type="Gene3D" id="1.25.10.10">
    <property type="entry name" value="Leucine-rich Repeat Variant"/>
    <property type="match status" value="2"/>
</dbReference>
<keyword evidence="6" id="KW-0234">DNA repair</keyword>